<reference evidence="1 2" key="1">
    <citation type="journal article" date="2014" name="PLoS Genet.">
        <title>Analysis of the Phlebiopsis gigantea genome, transcriptome and secretome provides insight into its pioneer colonization strategies of wood.</title>
        <authorList>
            <person name="Hori C."/>
            <person name="Ishida T."/>
            <person name="Igarashi K."/>
            <person name="Samejima M."/>
            <person name="Suzuki H."/>
            <person name="Master E."/>
            <person name="Ferreira P."/>
            <person name="Ruiz-Duenas F.J."/>
            <person name="Held B."/>
            <person name="Canessa P."/>
            <person name="Larrondo L.F."/>
            <person name="Schmoll M."/>
            <person name="Druzhinina I.S."/>
            <person name="Kubicek C.P."/>
            <person name="Gaskell J.A."/>
            <person name="Kersten P."/>
            <person name="St John F."/>
            <person name="Glasner J."/>
            <person name="Sabat G."/>
            <person name="Splinter BonDurant S."/>
            <person name="Syed K."/>
            <person name="Yadav J."/>
            <person name="Mgbeahuruike A.C."/>
            <person name="Kovalchuk A."/>
            <person name="Asiegbu F.O."/>
            <person name="Lackner G."/>
            <person name="Hoffmeister D."/>
            <person name="Rencoret J."/>
            <person name="Gutierrez A."/>
            <person name="Sun H."/>
            <person name="Lindquist E."/>
            <person name="Barry K."/>
            <person name="Riley R."/>
            <person name="Grigoriev I.V."/>
            <person name="Henrissat B."/>
            <person name="Kues U."/>
            <person name="Berka R.M."/>
            <person name="Martinez A.T."/>
            <person name="Covert S.F."/>
            <person name="Blanchette R.A."/>
            <person name="Cullen D."/>
        </authorList>
    </citation>
    <scope>NUCLEOTIDE SEQUENCE [LARGE SCALE GENOMIC DNA]</scope>
    <source>
        <strain evidence="1 2">11061_1 CR5-6</strain>
    </source>
</reference>
<dbReference type="Proteomes" id="UP000053257">
    <property type="component" value="Unassembled WGS sequence"/>
</dbReference>
<organism evidence="1 2">
    <name type="scientific">Phlebiopsis gigantea (strain 11061_1 CR5-6)</name>
    <name type="common">White-rot fungus</name>
    <name type="synonym">Peniophora gigantea</name>
    <dbReference type="NCBI Taxonomy" id="745531"/>
    <lineage>
        <taxon>Eukaryota</taxon>
        <taxon>Fungi</taxon>
        <taxon>Dikarya</taxon>
        <taxon>Basidiomycota</taxon>
        <taxon>Agaricomycotina</taxon>
        <taxon>Agaricomycetes</taxon>
        <taxon>Polyporales</taxon>
        <taxon>Phanerochaetaceae</taxon>
        <taxon>Phlebiopsis</taxon>
    </lineage>
</organism>
<dbReference type="InterPro" id="IPR036397">
    <property type="entry name" value="RNaseH_sf"/>
</dbReference>
<dbReference type="HOGENOM" id="CLU_2892133_0_0_1"/>
<evidence type="ECO:0008006" key="3">
    <source>
        <dbReference type="Google" id="ProtNLM"/>
    </source>
</evidence>
<dbReference type="OrthoDB" id="3240190at2759"/>
<evidence type="ECO:0000313" key="1">
    <source>
        <dbReference type="EMBL" id="KIP01083.1"/>
    </source>
</evidence>
<keyword evidence="2" id="KW-1185">Reference proteome</keyword>
<gene>
    <name evidence="1" type="ORF">PHLGIDRAFT_80985</name>
</gene>
<feature type="non-terminal residue" evidence="1">
    <location>
        <position position="1"/>
    </location>
</feature>
<proteinExistence type="predicted"/>
<accession>A0A0C3P8W5</accession>
<dbReference type="GO" id="GO:0003676">
    <property type="term" value="F:nucleic acid binding"/>
    <property type="evidence" value="ECO:0007669"/>
    <property type="project" value="InterPro"/>
</dbReference>
<evidence type="ECO:0000313" key="2">
    <source>
        <dbReference type="Proteomes" id="UP000053257"/>
    </source>
</evidence>
<dbReference type="EMBL" id="KN840958">
    <property type="protein sequence ID" value="KIP01083.1"/>
    <property type="molecule type" value="Genomic_DNA"/>
</dbReference>
<name>A0A0C3P8W5_PHLG1</name>
<protein>
    <recommendedName>
        <fullName evidence="3">Integrase catalytic domain-containing protein</fullName>
    </recommendedName>
</protein>
<dbReference type="Gene3D" id="3.30.420.10">
    <property type="entry name" value="Ribonuclease H-like superfamily/Ribonuclease H"/>
    <property type="match status" value="1"/>
</dbReference>
<dbReference type="AlphaFoldDB" id="A0A0C3P8W5"/>
<sequence>WAKWLLLLEHVYNSPLHASTGISPYFLLHGFEPRSPLDILEVNTGLIRRSGETEQFERAMRIQ</sequence>